<dbReference type="PANTHER" id="PTHR43459">
    <property type="entry name" value="ENOYL-COA HYDRATASE"/>
    <property type="match status" value="1"/>
</dbReference>
<dbReference type="AlphaFoldDB" id="A0A2Z4IT55"/>
<dbReference type="Gene3D" id="3.90.226.10">
    <property type="entry name" value="2-enoyl-CoA Hydratase, Chain A, domain 1"/>
    <property type="match status" value="1"/>
</dbReference>
<sequence>MNDTPAPVRTIEESPAYWRVLFDNPPLNVVDRAVFEGLQDLLARMDASPDLRVVVFESANPDFYLAHFDMSGRSAGITRTAGPTGLTTPTDTFVRLSRSPVVSIAKIRGRARGVGSEFALACDMRFVSRETAILGQPEVGAGVIPGGGGTERLPLLTGRGRALEIILGADDFDGDTAERYGYVNRSLPDSELDAFVDTLARRIASFDRRPVEAAKNLVNQVSLPPVDRLLDGRDAFAAALTWPETQQRVAALFKRGMQQEGDLENRFGAHLPHLLDE</sequence>
<evidence type="ECO:0000313" key="1">
    <source>
        <dbReference type="EMBL" id="AWW36025.1"/>
    </source>
</evidence>
<dbReference type="GeneID" id="32595106"/>
<dbReference type="EMBL" id="CP030073">
    <property type="protein sequence ID" value="AWW36025.1"/>
    <property type="molecule type" value="Genomic_DNA"/>
</dbReference>
<gene>
    <name evidence="1" type="ORF">DN051_04665</name>
</gene>
<dbReference type="PANTHER" id="PTHR43459:SF1">
    <property type="entry name" value="EG:BACN32G11.4 PROTEIN"/>
    <property type="match status" value="1"/>
</dbReference>
<dbReference type="SUPFAM" id="SSF52096">
    <property type="entry name" value="ClpP/crotonase"/>
    <property type="match status" value="1"/>
</dbReference>
<dbReference type="RefSeq" id="WP_053756242.1">
    <property type="nucleotide sequence ID" value="NZ_CBDRHE010000044.1"/>
</dbReference>
<protein>
    <submittedName>
        <fullName evidence="1">Enoyl-CoA hydratase/isomerase family protein</fullName>
    </submittedName>
</protein>
<dbReference type="Pfam" id="PF00378">
    <property type="entry name" value="ECH_1"/>
    <property type="match status" value="1"/>
</dbReference>
<dbReference type="InterPro" id="IPR001753">
    <property type="entry name" value="Enoyl-CoA_hydra/iso"/>
</dbReference>
<dbReference type="GO" id="GO:0016853">
    <property type="term" value="F:isomerase activity"/>
    <property type="evidence" value="ECO:0007669"/>
    <property type="project" value="UniProtKB-KW"/>
</dbReference>
<accession>A0A2Z4IT55</accession>
<name>A0A2Z4IT55_9ACTN</name>
<organism evidence="1 2">
    <name type="scientific">Streptomyces cadmiisoli</name>
    <dbReference type="NCBI Taxonomy" id="2184053"/>
    <lineage>
        <taxon>Bacteria</taxon>
        <taxon>Bacillati</taxon>
        <taxon>Actinomycetota</taxon>
        <taxon>Actinomycetes</taxon>
        <taxon>Kitasatosporales</taxon>
        <taxon>Streptomycetaceae</taxon>
        <taxon>Streptomyces</taxon>
        <taxon>Streptomyces aurantiacus group</taxon>
    </lineage>
</organism>
<keyword evidence="1" id="KW-0413">Isomerase</keyword>
<reference evidence="1 2" key="1">
    <citation type="journal article" date="2019" name="Int. J. Syst. Evol. Microbiol.">
        <title>Streptomyces cadmiisoli sp. nov., a novel actinomycete isolated from cadmium-contaminated soil.</title>
        <authorList>
            <person name="Li K."/>
            <person name="Tang X."/>
            <person name="Zhao J."/>
            <person name="Guo Y."/>
            <person name="Tang Y."/>
            <person name="Gao J."/>
        </authorList>
    </citation>
    <scope>NUCLEOTIDE SEQUENCE [LARGE SCALE GENOMIC DNA]</scope>
    <source>
        <strain evidence="1 2">ZFG47</strain>
    </source>
</reference>
<evidence type="ECO:0000313" key="2">
    <source>
        <dbReference type="Proteomes" id="UP000249616"/>
    </source>
</evidence>
<dbReference type="InterPro" id="IPR029045">
    <property type="entry name" value="ClpP/crotonase-like_dom_sf"/>
</dbReference>
<dbReference type="Proteomes" id="UP000249616">
    <property type="component" value="Chromosome"/>
</dbReference>
<keyword evidence="2" id="KW-1185">Reference proteome</keyword>
<dbReference type="KEGG" id="scad:DN051_04665"/>
<dbReference type="CDD" id="cd06558">
    <property type="entry name" value="crotonase-like"/>
    <property type="match status" value="1"/>
</dbReference>
<proteinExistence type="predicted"/>